<reference evidence="1" key="1">
    <citation type="submission" date="2022-06" db="EMBL/GenBank/DDBJ databases">
        <title>Isolation and Genomics of Futiania mangrovii gen. nov., sp. nov., a Rare and Metabolically-versatile member in the Class Alphaproteobacteria.</title>
        <authorList>
            <person name="Liu L."/>
            <person name="Huang W.-C."/>
            <person name="Pan J."/>
            <person name="Li J."/>
            <person name="Huang Y."/>
            <person name="Du H."/>
            <person name="Liu Y."/>
            <person name="Li M."/>
        </authorList>
    </citation>
    <scope>NUCLEOTIDE SEQUENCE</scope>
    <source>
        <strain evidence="1">FT118</strain>
    </source>
</reference>
<dbReference type="AlphaFoldDB" id="A0A9J6PC96"/>
<protein>
    <submittedName>
        <fullName evidence="1">DUF1489 domain-containing protein</fullName>
    </submittedName>
</protein>
<proteinExistence type="predicted"/>
<organism evidence="1 2">
    <name type="scientific">Futiania mangrovi</name>
    <dbReference type="NCBI Taxonomy" id="2959716"/>
    <lineage>
        <taxon>Bacteria</taxon>
        <taxon>Pseudomonadati</taxon>
        <taxon>Pseudomonadota</taxon>
        <taxon>Alphaproteobacteria</taxon>
        <taxon>Futianiales</taxon>
        <taxon>Futianiaceae</taxon>
        <taxon>Futiania</taxon>
    </lineage>
</organism>
<dbReference type="PIRSF" id="PIRSF032025">
    <property type="entry name" value="UCP032025"/>
    <property type="match status" value="1"/>
</dbReference>
<evidence type="ECO:0000313" key="2">
    <source>
        <dbReference type="Proteomes" id="UP001055804"/>
    </source>
</evidence>
<sequence>MTLHLQKLCVGAESIEDLAAWQAGGGRAIAQAKGYDTPVHTTRMSPKRVAELLDGGALYWIIKGQMRVRQPLLDICPVTREGQSACDLVLAADLIPVVPRRVRPFQGWRYLRAEDAPADLTGLAEGQAAFEDFPADLRQELAELALI</sequence>
<name>A0A9J6PC96_9PROT</name>
<dbReference type="Proteomes" id="UP001055804">
    <property type="component" value="Unassembled WGS sequence"/>
</dbReference>
<comment type="caution">
    <text evidence="1">The sequence shown here is derived from an EMBL/GenBank/DDBJ whole genome shotgun (WGS) entry which is preliminary data.</text>
</comment>
<keyword evidence="2" id="KW-1185">Reference proteome</keyword>
<evidence type="ECO:0000313" key="1">
    <source>
        <dbReference type="EMBL" id="MCP1335235.1"/>
    </source>
</evidence>
<dbReference type="RefSeq" id="WP_269331185.1">
    <property type="nucleotide sequence ID" value="NZ_JAMZFT010000001.1"/>
</dbReference>
<dbReference type="Pfam" id="PF07370">
    <property type="entry name" value="DUF1489"/>
    <property type="match status" value="1"/>
</dbReference>
<dbReference type="EMBL" id="JAMZFT010000001">
    <property type="protein sequence ID" value="MCP1335235.1"/>
    <property type="molecule type" value="Genomic_DNA"/>
</dbReference>
<accession>A0A9J6PC96</accession>
<gene>
    <name evidence="1" type="ORF">NJQ99_02330</name>
</gene>
<dbReference type="InterPro" id="IPR008320">
    <property type="entry name" value="UCP032025"/>
</dbReference>